<reference evidence="7 8" key="1">
    <citation type="submission" date="2008-10" db="EMBL/GenBank/DDBJ databases">
        <title>Draft genome sequence of Collinsella stercoris (DSM 13279).</title>
        <authorList>
            <person name="Sudarsanam P."/>
            <person name="Ley R."/>
            <person name="Guruge J."/>
            <person name="Turnbaugh P.J."/>
            <person name="Mahowald M."/>
            <person name="Liep D."/>
            <person name="Gordon J."/>
        </authorList>
    </citation>
    <scope>NUCLEOTIDE SEQUENCE [LARGE SCALE GENOMIC DNA]</scope>
    <source>
        <strain evidence="7 8">DSM 13279</strain>
    </source>
</reference>
<feature type="transmembrane region" description="Helical" evidence="6">
    <location>
        <begin position="84"/>
        <end position="101"/>
    </location>
</feature>
<evidence type="ECO:0000256" key="2">
    <source>
        <dbReference type="ARBA" id="ARBA00022692"/>
    </source>
</evidence>
<evidence type="ECO:0008006" key="9">
    <source>
        <dbReference type="Google" id="ProtNLM"/>
    </source>
</evidence>
<dbReference type="AlphaFoldDB" id="B6GDR2"/>
<dbReference type="eggNOG" id="COG0619">
    <property type="taxonomic scope" value="Bacteria"/>
</dbReference>
<feature type="region of interest" description="Disordered" evidence="5">
    <location>
        <begin position="169"/>
        <end position="204"/>
    </location>
</feature>
<dbReference type="GeneID" id="98002311"/>
<keyword evidence="3 6" id="KW-1133">Transmembrane helix</keyword>
<feature type="compositionally biased region" description="Low complexity" evidence="5">
    <location>
        <begin position="169"/>
        <end position="189"/>
    </location>
</feature>
<evidence type="ECO:0000256" key="3">
    <source>
        <dbReference type="ARBA" id="ARBA00022989"/>
    </source>
</evidence>
<comment type="subcellular location">
    <subcellularLocation>
        <location evidence="1">Membrane</location>
        <topology evidence="1">Multi-pass membrane protein</topology>
    </subcellularLocation>
</comment>
<accession>B6GDR2</accession>
<name>B6GDR2_9ACTN</name>
<organism evidence="7 8">
    <name type="scientific">Collinsella stercoris DSM 13279</name>
    <dbReference type="NCBI Taxonomy" id="445975"/>
    <lineage>
        <taxon>Bacteria</taxon>
        <taxon>Bacillati</taxon>
        <taxon>Actinomycetota</taxon>
        <taxon>Coriobacteriia</taxon>
        <taxon>Coriobacteriales</taxon>
        <taxon>Coriobacteriaceae</taxon>
        <taxon>Collinsella</taxon>
    </lineage>
</organism>
<feature type="region of interest" description="Disordered" evidence="5">
    <location>
        <begin position="210"/>
        <end position="229"/>
    </location>
</feature>
<protein>
    <recommendedName>
        <fullName evidence="9">Cobalt transport protein</fullName>
    </recommendedName>
</protein>
<dbReference type="RefSeq" id="WP_006721871.1">
    <property type="nucleotide sequence ID" value="NZ_CP085935.1"/>
</dbReference>
<dbReference type="Proteomes" id="UP000003560">
    <property type="component" value="Unassembled WGS sequence"/>
</dbReference>
<feature type="transmembrane region" description="Helical" evidence="6">
    <location>
        <begin position="317"/>
        <end position="335"/>
    </location>
</feature>
<comment type="caution">
    <text evidence="7">The sequence shown here is derived from an EMBL/GenBank/DDBJ whole genome shotgun (WGS) entry which is preliminary data.</text>
</comment>
<dbReference type="EMBL" id="ABXJ01000129">
    <property type="protein sequence ID" value="EEA89587.1"/>
    <property type="molecule type" value="Genomic_DNA"/>
</dbReference>
<sequence length="378" mass="40770">MPAAYLAVTLGLTMFSMHPLLIALSFAGGLAYGACVRGWRTAALSLRWQLPVVLVIGLVNPLFVSMGSTELFDLFGRPVYAESLLYGCAMAGLFVASAQWFGIGSTMLSYDKVLGLLGNVVPTVALMVSMTMRLVPRFVRQGRTIAAVQDVALSCMGFGCAPSEGGVSASGEASASAPGEAAASMPGASIPGEAGESMSGGARASMLGETGAAATTPGRRHEPARLLRARRLSDRVTGCPSDRMPVRLSYRMPVRLSDRVTGRLSNRVKGRLRQSSVLMGWAMEDSLETADAMRARGWGARRQRTTYLPYRFTLRDAAVLLVLTVAAAVCIWASWTATNAYEFYPRLAPIRAWWGYVPYAVWMFVPAALHLYETRRFS</sequence>
<feature type="transmembrane region" description="Helical" evidence="6">
    <location>
        <begin position="49"/>
        <end position="72"/>
    </location>
</feature>
<reference evidence="7 8" key="2">
    <citation type="submission" date="2008-10" db="EMBL/GenBank/DDBJ databases">
        <authorList>
            <person name="Fulton L."/>
            <person name="Clifton S."/>
            <person name="Fulton B."/>
            <person name="Xu J."/>
            <person name="Minx P."/>
            <person name="Pepin K.H."/>
            <person name="Johnson M."/>
            <person name="Thiruvilangam P."/>
            <person name="Bhonagiri V."/>
            <person name="Nash W.E."/>
            <person name="Mardis E.R."/>
            <person name="Wilson R.K."/>
        </authorList>
    </citation>
    <scope>NUCLEOTIDE SEQUENCE [LARGE SCALE GENOMIC DNA]</scope>
    <source>
        <strain evidence="7 8">DSM 13279</strain>
    </source>
</reference>
<dbReference type="OrthoDB" id="3173271at2"/>
<proteinExistence type="predicted"/>
<dbReference type="HOGENOM" id="CLU_730973_0_0_11"/>
<keyword evidence="8" id="KW-1185">Reference proteome</keyword>
<dbReference type="CDD" id="cd16914">
    <property type="entry name" value="EcfT"/>
    <property type="match status" value="1"/>
</dbReference>
<evidence type="ECO:0000256" key="4">
    <source>
        <dbReference type="ARBA" id="ARBA00023136"/>
    </source>
</evidence>
<evidence type="ECO:0000313" key="7">
    <source>
        <dbReference type="EMBL" id="EEA89587.1"/>
    </source>
</evidence>
<evidence type="ECO:0000256" key="1">
    <source>
        <dbReference type="ARBA" id="ARBA00004141"/>
    </source>
</evidence>
<dbReference type="InterPro" id="IPR003339">
    <property type="entry name" value="ABC/ECF_trnsptr_transmembrane"/>
</dbReference>
<feature type="transmembrane region" description="Helical" evidence="6">
    <location>
        <begin position="355"/>
        <end position="372"/>
    </location>
</feature>
<keyword evidence="2 6" id="KW-0812">Transmembrane</keyword>
<dbReference type="STRING" id="445975.COLSTE_02245"/>
<evidence type="ECO:0000256" key="5">
    <source>
        <dbReference type="SAM" id="MobiDB-lite"/>
    </source>
</evidence>
<evidence type="ECO:0000256" key="6">
    <source>
        <dbReference type="SAM" id="Phobius"/>
    </source>
</evidence>
<gene>
    <name evidence="7" type="ORF">COLSTE_02245</name>
</gene>
<dbReference type="GO" id="GO:0005886">
    <property type="term" value="C:plasma membrane"/>
    <property type="evidence" value="ECO:0007669"/>
    <property type="project" value="UniProtKB-ARBA"/>
</dbReference>
<evidence type="ECO:0000313" key="8">
    <source>
        <dbReference type="Proteomes" id="UP000003560"/>
    </source>
</evidence>
<keyword evidence="4 6" id="KW-0472">Membrane</keyword>
<feature type="transmembrane region" description="Helical" evidence="6">
    <location>
        <begin position="113"/>
        <end position="135"/>
    </location>
</feature>